<dbReference type="InterPro" id="IPR032465">
    <property type="entry name" value="ACMSD"/>
</dbReference>
<name>A0ABR9XJP8_9SPHI</name>
<feature type="domain" description="Amidohydrolase-related" evidence="2">
    <location>
        <begin position="102"/>
        <end position="300"/>
    </location>
</feature>
<protein>
    <submittedName>
        <fullName evidence="3">Amidohydrolase family protein</fullName>
    </submittedName>
</protein>
<dbReference type="PANTHER" id="PTHR21240:SF28">
    <property type="entry name" value="ISO-OROTATE DECARBOXYLASE (EUROFUNG)"/>
    <property type="match status" value="1"/>
</dbReference>
<dbReference type="SUPFAM" id="SSF51556">
    <property type="entry name" value="Metallo-dependent hydrolases"/>
    <property type="match status" value="1"/>
</dbReference>
<keyword evidence="1" id="KW-0456">Lyase</keyword>
<reference evidence="3 4" key="1">
    <citation type="submission" date="2020-10" db="EMBL/GenBank/DDBJ databases">
        <title>Mucilaginibacter mali sp. nov., isolated from rhizosphere soil of apple orchard.</title>
        <authorList>
            <person name="Lee J.-S."/>
            <person name="Kim H.S."/>
            <person name="Kim J.-S."/>
        </authorList>
    </citation>
    <scope>NUCLEOTIDE SEQUENCE [LARGE SCALE GENOMIC DNA]</scope>
    <source>
        <strain evidence="3 4">KCTC 23157</strain>
    </source>
</reference>
<keyword evidence="4" id="KW-1185">Reference proteome</keyword>
<dbReference type="EMBL" id="JADFFM010000002">
    <property type="protein sequence ID" value="MBE9667604.1"/>
    <property type="molecule type" value="Genomic_DNA"/>
</dbReference>
<organism evidence="3 4">
    <name type="scientific">Mucilaginibacter boryungensis</name>
    <dbReference type="NCBI Taxonomy" id="768480"/>
    <lineage>
        <taxon>Bacteria</taxon>
        <taxon>Pseudomonadati</taxon>
        <taxon>Bacteroidota</taxon>
        <taxon>Sphingobacteriia</taxon>
        <taxon>Sphingobacteriales</taxon>
        <taxon>Sphingobacteriaceae</taxon>
        <taxon>Mucilaginibacter</taxon>
    </lineage>
</organism>
<dbReference type="Proteomes" id="UP000632774">
    <property type="component" value="Unassembled WGS sequence"/>
</dbReference>
<dbReference type="RefSeq" id="WP_194107061.1">
    <property type="nucleotide sequence ID" value="NZ_JADFFM010000002.1"/>
</dbReference>
<dbReference type="InterPro" id="IPR006680">
    <property type="entry name" value="Amidohydro-rel"/>
</dbReference>
<gene>
    <name evidence="3" type="ORF">IRJ18_14615</name>
</gene>
<evidence type="ECO:0000313" key="3">
    <source>
        <dbReference type="EMBL" id="MBE9667604.1"/>
    </source>
</evidence>
<evidence type="ECO:0000259" key="2">
    <source>
        <dbReference type="Pfam" id="PF04909"/>
    </source>
</evidence>
<dbReference type="PANTHER" id="PTHR21240">
    <property type="entry name" value="2-AMINO-3-CARBOXYLMUCONATE-6-SEMIALDEHYDE DECARBOXYLASE"/>
    <property type="match status" value="1"/>
</dbReference>
<evidence type="ECO:0000256" key="1">
    <source>
        <dbReference type="ARBA" id="ARBA00023239"/>
    </source>
</evidence>
<evidence type="ECO:0000313" key="4">
    <source>
        <dbReference type="Proteomes" id="UP000632774"/>
    </source>
</evidence>
<sequence>MINRRKFVTGAALSAAGMVMPAGLLKVSSKDKHDEPLTSDAVASYDVMKEVMKYRKIDAHIHVNLFDGPPEGNIAFADRLGINKMIISRPITSGEGTPVNFRSYNDLVMQAMKKYPDRFVGQLTLNVLYQKESLEEIKRCVDNGMVGLKVYTQVKISDPLFYPIIEKMIDLKMIVHCHSNCQLGVAGYRMKYDTKIKPNTSIPEDFVAIATRYPEGMFQYAHIGGGGDWEYACKSFKGHPNIYVDTSGSNNPENMIDFALKELGEDRLFFGSDNCYYQSVGKILASNVTEAQKKKIFYGNYNNVLRKSGRNFD</sequence>
<comment type="caution">
    <text evidence="3">The sequence shown here is derived from an EMBL/GenBank/DDBJ whole genome shotgun (WGS) entry which is preliminary data.</text>
</comment>
<dbReference type="Gene3D" id="3.20.20.140">
    <property type="entry name" value="Metal-dependent hydrolases"/>
    <property type="match status" value="1"/>
</dbReference>
<dbReference type="Pfam" id="PF04909">
    <property type="entry name" value="Amidohydro_2"/>
    <property type="match status" value="1"/>
</dbReference>
<proteinExistence type="predicted"/>
<dbReference type="InterPro" id="IPR032466">
    <property type="entry name" value="Metal_Hydrolase"/>
</dbReference>
<accession>A0ABR9XJP8</accession>